<keyword evidence="2" id="KW-0285">Flavoprotein</keyword>
<evidence type="ECO:0000256" key="2">
    <source>
        <dbReference type="PIRSR" id="PIRSR000137-2"/>
    </source>
</evidence>
<dbReference type="Proteomes" id="UP000019374">
    <property type="component" value="Unassembled WGS sequence"/>
</dbReference>
<feature type="domain" description="Glucose-methanol-choline oxidoreductase N-terminal" evidence="4">
    <location>
        <begin position="329"/>
        <end position="343"/>
    </location>
</feature>
<evidence type="ECO:0000259" key="4">
    <source>
        <dbReference type="PROSITE" id="PS00624"/>
    </source>
</evidence>
<dbReference type="InterPro" id="IPR012132">
    <property type="entry name" value="GMC_OxRdtase"/>
</dbReference>
<evidence type="ECO:0000313" key="5">
    <source>
        <dbReference type="EMBL" id="EQL03986.1"/>
    </source>
</evidence>
<dbReference type="AlphaFoldDB" id="T5ANH7"/>
<dbReference type="PROSITE" id="PS00624">
    <property type="entry name" value="GMC_OXRED_2"/>
    <property type="match status" value="1"/>
</dbReference>
<keyword evidence="2" id="KW-0274">FAD</keyword>
<dbReference type="GO" id="GO:0016614">
    <property type="term" value="F:oxidoreductase activity, acting on CH-OH group of donors"/>
    <property type="evidence" value="ECO:0007669"/>
    <property type="project" value="InterPro"/>
</dbReference>
<reference evidence="5 6" key="1">
    <citation type="journal article" date="2013" name="Chin. Sci. Bull.">
        <title>Genome survey uncovers the secrets of sex and lifestyle in caterpillar fungus.</title>
        <authorList>
            <person name="Hu X."/>
            <person name="Zhang Y."/>
            <person name="Xiao G."/>
            <person name="Zheng P."/>
            <person name="Xia Y."/>
            <person name="Zhang X."/>
            <person name="St Leger R.J."/>
            <person name="Liu X."/>
            <person name="Wang C."/>
        </authorList>
    </citation>
    <scope>NUCLEOTIDE SEQUENCE [LARGE SCALE GENOMIC DNA]</scope>
    <source>
        <strain evidence="6">Co18 / CGMCC 3.14243</strain>
        <tissue evidence="5">Fruit-body</tissue>
    </source>
</reference>
<dbReference type="Gene3D" id="3.50.50.60">
    <property type="entry name" value="FAD/NAD(P)-binding domain"/>
    <property type="match status" value="1"/>
</dbReference>
<protein>
    <submittedName>
        <fullName evidence="5">Glucose-methanol-choline oxidoreductase</fullName>
    </submittedName>
</protein>
<dbReference type="Gene3D" id="3.30.560.10">
    <property type="entry name" value="Glucose Oxidase, domain 3"/>
    <property type="match status" value="1"/>
</dbReference>
<dbReference type="SUPFAM" id="SSF51905">
    <property type="entry name" value="FAD/NAD(P)-binding domain"/>
    <property type="match status" value="1"/>
</dbReference>
<feature type="compositionally biased region" description="Basic and acidic residues" evidence="3">
    <location>
        <begin position="663"/>
        <end position="694"/>
    </location>
</feature>
<dbReference type="Pfam" id="PF00732">
    <property type="entry name" value="GMC_oxred_N"/>
    <property type="match status" value="1"/>
</dbReference>
<dbReference type="EMBL" id="KE652184">
    <property type="protein sequence ID" value="EQL03986.1"/>
    <property type="molecule type" value="Genomic_DNA"/>
</dbReference>
<proteinExistence type="inferred from homology"/>
<evidence type="ECO:0000313" key="6">
    <source>
        <dbReference type="Proteomes" id="UP000019374"/>
    </source>
</evidence>
<dbReference type="PANTHER" id="PTHR11552">
    <property type="entry name" value="GLUCOSE-METHANOL-CHOLINE GMC OXIDOREDUCTASE"/>
    <property type="match status" value="1"/>
</dbReference>
<dbReference type="OrthoDB" id="269227at2759"/>
<accession>T5ANH7</accession>
<dbReference type="PIRSF" id="PIRSF000137">
    <property type="entry name" value="Alcohol_oxidase"/>
    <property type="match status" value="1"/>
</dbReference>
<organism evidence="5 6">
    <name type="scientific">Ophiocordyceps sinensis (strain Co18 / CGMCC 3.14243)</name>
    <name type="common">Yarsagumba caterpillar fungus</name>
    <name type="synonym">Hirsutella sinensis</name>
    <dbReference type="NCBI Taxonomy" id="911162"/>
    <lineage>
        <taxon>Eukaryota</taxon>
        <taxon>Fungi</taxon>
        <taxon>Dikarya</taxon>
        <taxon>Ascomycota</taxon>
        <taxon>Pezizomycotina</taxon>
        <taxon>Sordariomycetes</taxon>
        <taxon>Hypocreomycetidae</taxon>
        <taxon>Hypocreales</taxon>
        <taxon>Ophiocordycipitaceae</taxon>
        <taxon>Ophiocordyceps</taxon>
    </lineage>
</organism>
<feature type="binding site" evidence="2">
    <location>
        <position position="271"/>
    </location>
    <ligand>
        <name>FAD</name>
        <dbReference type="ChEBI" id="CHEBI:57692"/>
    </ligand>
</feature>
<feature type="region of interest" description="Disordered" evidence="3">
    <location>
        <begin position="73"/>
        <end position="92"/>
    </location>
</feature>
<dbReference type="HOGENOM" id="CLU_002865_4_1_1"/>
<comment type="cofactor">
    <cofactor evidence="2">
        <name>FAD</name>
        <dbReference type="ChEBI" id="CHEBI:57692"/>
    </cofactor>
</comment>
<dbReference type="InterPro" id="IPR036188">
    <property type="entry name" value="FAD/NAD-bd_sf"/>
</dbReference>
<evidence type="ECO:0000256" key="1">
    <source>
        <dbReference type="ARBA" id="ARBA00010790"/>
    </source>
</evidence>
<sequence length="694" mass="76368">MVGSGAGGGPLAARLAKYGHKVLVVEAGDDQTDSYLYQVPGLNLRASEHDSMAWNYFVNHYSDLERQKKDSKMTWTTPSGKEHIGPNPPQGSTPKGILYPRAGTFGGCTAHNAMITVYPGKSDWEDIHRATGDGTWMPDKMRALFRRLERNTYSPIGHGTRGWLTTSLTDIGFVFQDGKFVSMVASAAYAAGRGVLKAVFGSLDIFNLVARDLNADFPGRDHWDGPFQIPLAVDNGRRSGPRDFLMYIMRAKNREDGSPKYRLDVLLNTFVTRVLFDETKAPGTRQRAIGVEYTKGKSLYRADPRAAHSGSMPRSTGVILAPNTIISAGSFNTPQLLKLSGIGPRAELERWGIPVRVDLPGVGTNMQDRYETTVVAKNPINFTLTEKCNWLQPPSDPCLDDWKRSGSITSRGGYTSNGIPLGVLAKSSATEGDYADLLISGAPPAFTGYYTGYSANATQDAKHWTWIVLKAHTRNRGGTVLLRSKDPFDTPIINFNYFDSGDDAHGADLDARAMVEGMKWARTAVANNWRFSGVFEEVWPGPRVTTDDEMKEWVQNEAWGHHACCTCPIGAASDPNAVLDSKFRVLWVDGLRVVDASVFPKIPGYFIVLPIYMISEKAADSIHAMDTAGRDRKWESRGSDEDISHDSDEDQRSGSGDVSHGSGRQDRKWDSRGSEDVSHESGGRSNSRKWDPRG</sequence>
<feature type="compositionally biased region" description="Basic and acidic residues" evidence="3">
    <location>
        <begin position="629"/>
        <end position="652"/>
    </location>
</feature>
<dbReference type="eggNOG" id="KOG1238">
    <property type="taxonomic scope" value="Eukaryota"/>
</dbReference>
<dbReference type="SUPFAM" id="SSF54373">
    <property type="entry name" value="FAD-linked reductases, C-terminal domain"/>
    <property type="match status" value="1"/>
</dbReference>
<dbReference type="GO" id="GO:0050660">
    <property type="term" value="F:flavin adenine dinucleotide binding"/>
    <property type="evidence" value="ECO:0007669"/>
    <property type="project" value="InterPro"/>
</dbReference>
<dbReference type="InterPro" id="IPR007867">
    <property type="entry name" value="GMC_OxRtase_C"/>
</dbReference>
<dbReference type="PANTHER" id="PTHR11552:SF213">
    <property type="entry name" value="DEHYDROGENASE, PUTATIVE-RELATED"/>
    <property type="match status" value="1"/>
</dbReference>
<gene>
    <name evidence="5" type="ORF">OCS_00289</name>
</gene>
<feature type="region of interest" description="Disordered" evidence="3">
    <location>
        <begin position="629"/>
        <end position="694"/>
    </location>
</feature>
<dbReference type="InterPro" id="IPR000172">
    <property type="entry name" value="GMC_OxRdtase_N"/>
</dbReference>
<name>T5ANH7_OPHSC</name>
<comment type="similarity">
    <text evidence="1">Belongs to the GMC oxidoreductase family.</text>
</comment>
<dbReference type="Pfam" id="PF05199">
    <property type="entry name" value="GMC_oxred_C"/>
    <property type="match status" value="1"/>
</dbReference>
<evidence type="ECO:0000256" key="3">
    <source>
        <dbReference type="SAM" id="MobiDB-lite"/>
    </source>
</evidence>